<dbReference type="GO" id="GO:0015211">
    <property type="term" value="F:purine nucleoside transmembrane transporter activity"/>
    <property type="evidence" value="ECO:0007669"/>
    <property type="project" value="InterPro"/>
</dbReference>
<keyword evidence="10" id="KW-1185">Reference proteome</keyword>
<feature type="compositionally biased region" description="Polar residues" evidence="7">
    <location>
        <begin position="7"/>
        <end position="34"/>
    </location>
</feature>
<evidence type="ECO:0000256" key="3">
    <source>
        <dbReference type="ARBA" id="ARBA00022448"/>
    </source>
</evidence>
<evidence type="ECO:0000256" key="6">
    <source>
        <dbReference type="ARBA" id="ARBA00023136"/>
    </source>
</evidence>
<keyword evidence="3" id="KW-0813">Transport</keyword>
<dbReference type="PANTHER" id="PTHR31376">
    <property type="entry name" value="OS09G0467300 PROTEIN-RELATED"/>
    <property type="match status" value="1"/>
</dbReference>
<dbReference type="Proteomes" id="UP000030645">
    <property type="component" value="Unassembled WGS sequence"/>
</dbReference>
<dbReference type="STRING" id="981085.W9REB1"/>
<feature type="transmembrane region" description="Helical" evidence="8">
    <location>
        <begin position="78"/>
        <end position="97"/>
    </location>
</feature>
<dbReference type="AlphaFoldDB" id="W9REB1"/>
<name>W9REB1_9ROSA</name>
<protein>
    <submittedName>
        <fullName evidence="9">Uncharacterized protein</fullName>
    </submittedName>
</protein>
<gene>
    <name evidence="9" type="ORF">L484_010627</name>
</gene>
<evidence type="ECO:0000256" key="8">
    <source>
        <dbReference type="SAM" id="Phobius"/>
    </source>
</evidence>
<dbReference type="Pfam" id="PF16913">
    <property type="entry name" value="PUNUT"/>
    <property type="match status" value="1"/>
</dbReference>
<evidence type="ECO:0000313" key="9">
    <source>
        <dbReference type="EMBL" id="EXB86563.1"/>
    </source>
</evidence>
<evidence type="ECO:0000256" key="7">
    <source>
        <dbReference type="SAM" id="MobiDB-lite"/>
    </source>
</evidence>
<evidence type="ECO:0000256" key="5">
    <source>
        <dbReference type="ARBA" id="ARBA00022989"/>
    </source>
</evidence>
<dbReference type="KEGG" id="mnt:21393916"/>
<proteinExistence type="inferred from homology"/>
<dbReference type="GO" id="GO:0005345">
    <property type="term" value="F:purine nucleobase transmembrane transporter activity"/>
    <property type="evidence" value="ECO:0007669"/>
    <property type="project" value="UniProtKB-ARBA"/>
</dbReference>
<evidence type="ECO:0000313" key="10">
    <source>
        <dbReference type="Proteomes" id="UP000030645"/>
    </source>
</evidence>
<organism evidence="9 10">
    <name type="scientific">Morus notabilis</name>
    <dbReference type="NCBI Taxonomy" id="981085"/>
    <lineage>
        <taxon>Eukaryota</taxon>
        <taxon>Viridiplantae</taxon>
        <taxon>Streptophyta</taxon>
        <taxon>Embryophyta</taxon>
        <taxon>Tracheophyta</taxon>
        <taxon>Spermatophyta</taxon>
        <taxon>Magnoliopsida</taxon>
        <taxon>eudicotyledons</taxon>
        <taxon>Gunneridae</taxon>
        <taxon>Pentapetalae</taxon>
        <taxon>rosids</taxon>
        <taxon>fabids</taxon>
        <taxon>Rosales</taxon>
        <taxon>Moraceae</taxon>
        <taxon>Moreae</taxon>
        <taxon>Morus</taxon>
    </lineage>
</organism>
<evidence type="ECO:0000256" key="2">
    <source>
        <dbReference type="ARBA" id="ARBA00006213"/>
    </source>
</evidence>
<dbReference type="PANTHER" id="PTHR31376:SF17">
    <property type="entry name" value="PURINE PERMEASE 21-RELATED"/>
    <property type="match status" value="1"/>
</dbReference>
<comment type="similarity">
    <text evidence="2">Belongs to the purine permeases (TC 2.A.7.14) family.</text>
</comment>
<keyword evidence="4 8" id="KW-0812">Transmembrane</keyword>
<evidence type="ECO:0000256" key="1">
    <source>
        <dbReference type="ARBA" id="ARBA00004370"/>
    </source>
</evidence>
<comment type="subcellular location">
    <subcellularLocation>
        <location evidence="1">Membrane</location>
    </subcellularLocation>
</comment>
<accession>W9REB1</accession>
<dbReference type="EMBL" id="KE344917">
    <property type="protein sequence ID" value="EXB86563.1"/>
    <property type="molecule type" value="Genomic_DNA"/>
</dbReference>
<dbReference type="InterPro" id="IPR030182">
    <property type="entry name" value="PUP_plant"/>
</dbReference>
<dbReference type="OrthoDB" id="1717816at2759"/>
<keyword evidence="5 8" id="KW-1133">Transmembrane helix</keyword>
<feature type="region of interest" description="Disordered" evidence="7">
    <location>
        <begin position="1"/>
        <end position="36"/>
    </location>
</feature>
<reference evidence="10" key="1">
    <citation type="submission" date="2013-01" db="EMBL/GenBank/DDBJ databases">
        <title>Draft Genome Sequence of a Mulberry Tree, Morus notabilis C.K. Schneid.</title>
        <authorList>
            <person name="He N."/>
            <person name="Zhao S."/>
        </authorList>
    </citation>
    <scope>NUCLEOTIDE SEQUENCE</scope>
</reference>
<dbReference type="GO" id="GO:0016020">
    <property type="term" value="C:membrane"/>
    <property type="evidence" value="ECO:0007669"/>
    <property type="project" value="UniProtKB-SubCell"/>
</dbReference>
<keyword evidence="6 8" id="KW-0472">Membrane</keyword>
<evidence type="ECO:0000256" key="4">
    <source>
        <dbReference type="ARBA" id="ARBA00022692"/>
    </source>
</evidence>
<feature type="transmembrane region" description="Helical" evidence="8">
    <location>
        <begin position="48"/>
        <end position="66"/>
    </location>
</feature>
<sequence length="116" mass="12708">MGEAQEVQLSVTAQEANEANRQGHTNGSINQSPIPDQPRRKLMSWIRIGIYAVFVLAGQSAGNLLGKLYYDKGGNSTWIGSFLQVAGFPILLPYYLLPSRKNNNTSSRKSVGEIVL</sequence>